<dbReference type="SUPFAM" id="SSF46785">
    <property type="entry name" value="Winged helix' DNA-binding domain"/>
    <property type="match status" value="1"/>
</dbReference>
<dbReference type="OMA" id="VRNFKQE"/>
<gene>
    <name evidence="4" type="ORF">ABL78_5195</name>
</gene>
<proteinExistence type="inferred from homology"/>
<evidence type="ECO:0000259" key="3">
    <source>
        <dbReference type="PROSITE" id="PS50069"/>
    </source>
</evidence>
<dbReference type="SMART" id="SM00884">
    <property type="entry name" value="Cullin_Nedd8"/>
    <property type="match status" value="1"/>
</dbReference>
<dbReference type="PROSITE" id="PS50069">
    <property type="entry name" value="CULLIN_2"/>
    <property type="match status" value="1"/>
</dbReference>
<organism evidence="4 5">
    <name type="scientific">Leptomonas seymouri</name>
    <dbReference type="NCBI Taxonomy" id="5684"/>
    <lineage>
        <taxon>Eukaryota</taxon>
        <taxon>Discoba</taxon>
        <taxon>Euglenozoa</taxon>
        <taxon>Kinetoplastea</taxon>
        <taxon>Metakinetoplastina</taxon>
        <taxon>Trypanosomatida</taxon>
        <taxon>Trypanosomatidae</taxon>
        <taxon>Leishmaniinae</taxon>
        <taxon>Leptomonas</taxon>
    </lineage>
</organism>
<evidence type="ECO:0000256" key="2">
    <source>
        <dbReference type="SAM" id="MobiDB-lite"/>
    </source>
</evidence>
<protein>
    <recommendedName>
        <fullName evidence="3">Cullin family profile domain-containing protein</fullName>
    </recommendedName>
</protein>
<dbReference type="InterPro" id="IPR016158">
    <property type="entry name" value="Cullin_homology"/>
</dbReference>
<evidence type="ECO:0000313" key="4">
    <source>
        <dbReference type="EMBL" id="KPI85746.1"/>
    </source>
</evidence>
<dbReference type="InterPro" id="IPR036388">
    <property type="entry name" value="WH-like_DNA-bd_sf"/>
</dbReference>
<evidence type="ECO:0000256" key="1">
    <source>
        <dbReference type="PROSITE-ProRule" id="PRU00330"/>
    </source>
</evidence>
<dbReference type="Gene3D" id="1.10.10.10">
    <property type="entry name" value="Winged helix-like DNA-binding domain superfamily/Winged helix DNA-binding domain"/>
    <property type="match status" value="1"/>
</dbReference>
<comment type="similarity">
    <text evidence="1">Belongs to the cullin family.</text>
</comment>
<name>A0A0N0P4V8_LEPSE</name>
<keyword evidence="5" id="KW-1185">Reference proteome</keyword>
<dbReference type="InterPro" id="IPR036390">
    <property type="entry name" value="WH_DNA-bd_sf"/>
</dbReference>
<dbReference type="OrthoDB" id="27073at2759"/>
<dbReference type="VEuPathDB" id="TriTrypDB:Lsey_0169_0090"/>
<feature type="region of interest" description="Disordered" evidence="2">
    <location>
        <begin position="749"/>
        <end position="768"/>
    </location>
</feature>
<dbReference type="EMBL" id="LJSK01000169">
    <property type="protein sequence ID" value="KPI85746.1"/>
    <property type="molecule type" value="Genomic_DNA"/>
</dbReference>
<dbReference type="Pfam" id="PF10557">
    <property type="entry name" value="Cullin_Nedd8"/>
    <property type="match status" value="1"/>
</dbReference>
<reference evidence="4 5" key="1">
    <citation type="journal article" date="2015" name="PLoS Pathog.">
        <title>Leptomonas seymouri: Adaptations to the Dixenous Life Cycle Analyzed by Genome Sequencing, Transcriptome Profiling and Co-infection with Leishmania donovani.</title>
        <authorList>
            <person name="Kraeva N."/>
            <person name="Butenko A."/>
            <person name="Hlavacova J."/>
            <person name="Kostygov A."/>
            <person name="Myskova J."/>
            <person name="Grybchuk D."/>
            <person name="Lestinova T."/>
            <person name="Votypka J."/>
            <person name="Volf P."/>
            <person name="Opperdoes F."/>
            <person name="Flegontov P."/>
            <person name="Lukes J."/>
            <person name="Yurchenko V."/>
        </authorList>
    </citation>
    <scope>NUCLEOTIDE SEQUENCE [LARGE SCALE GENOMIC DNA]</scope>
    <source>
        <strain evidence="4 5">ATCC 30220</strain>
    </source>
</reference>
<sequence length="1181" mass="128831">MAFGGDYTEAELAQLAELERVFDRVYPADSVKKAFGARVTLLRGFFLCPSQSPQSPATQWCSLLPEIHGEVVVRLGQNLRKTKSVMNRMLVWRTAFLTSERMIGPASLGCEGGRTLGQAWMNGLVEYFKEQLERCFSELNTREAEDACATAVVQQSAAARGGPCVRAPLPVDGDRLVTRCISSARAIVNASMSASPFFVRAVSTCREMVQVLQLVQGLLHLFSSHYLPCIGGNGGGGTRRANTMELHFSDDYLAVLRTPQWLFRFIFLFLGAMNLLQDPRRDATALRGNQLDYAIHCIACLVGEVDGKRKDSDVKTTLDALVLGHVKNSCLSEFPPQQTLAILSHLRSSAGEEAASRPADPLTRCGPLLQQLLVRYPNFMTAITNFARRNGVEEWGVSVMMAELFCWDVRTPPLASSAEVGKVRYSVPGPARSSVDADNAFVSTVVYSMTREALRPLLSALLSVVDATVPGGGGAEAVQGVSDVAFTERAASGSGDASPLSAAEQKLCALLLGVVGWLDSVCFPDSARMTRWNALDVGTQVMREFNLGRWCMGHVLREVLPEVIGSALQQLEAQVREAPASAAAPDDPLAALATPLLQYLLRVDRVWNALTEHIIELDSAAFDPMRSMGVKSMPKAITTEEPSAADNTRGTTSRASYGTGMLGDYKYELYDAVQMAMKARWPKAYADLLTDPLLYSIHIYLLHAESATQRGVGQRPGGGALGGAPACPRGAPAAPGAGGRIAGVKAPPPPGFHRTGEAGPALRGPPEPEAVVLASKDDLHGALRLVRCIMNRDHFVHRYTITVRERLLTRPAPDVIADADLERNKKRCEQEVELFLAAWLNDTTLLKTVRELHSNYTPQSLTFSTAGGGGTQAVEGGHGKDFKLSSTILDWRLWGDNEAAVAAATANASVTTVSSTAAELRMVAAQAASAAISAAAPLPFPNDVLPHLEQVEQRYNSDHSARTLRWDWYNHAFTTFTLQYPKENGRVVTVSGTLMLQRLFLAIAAYGRAGVELVTLAKRAGLDERRVLAILKPCLDRDHLLVRVGEESGGGAVPPVPSSPAPAVPLSMRLALNYNYTRPPNRPRGDFTYWPSLDRRRFGARGADQDATVKRRRDIIKTSIMQVMKQVQRIQHDDLYATVREKNAKRFEVTVRNFKQEIEDLIGKDFMARAKENPNEYVFHA</sequence>
<dbReference type="AlphaFoldDB" id="A0A0N0P4V8"/>
<comment type="caution">
    <text evidence="4">The sequence shown here is derived from an EMBL/GenBank/DDBJ whole genome shotgun (WGS) entry which is preliminary data.</text>
</comment>
<accession>A0A0N0P4V8</accession>
<dbReference type="InterPro" id="IPR036317">
    <property type="entry name" value="Cullin_homology_sf"/>
</dbReference>
<dbReference type="Proteomes" id="UP000038009">
    <property type="component" value="Unassembled WGS sequence"/>
</dbReference>
<dbReference type="PANTHER" id="PTHR11932">
    <property type="entry name" value="CULLIN"/>
    <property type="match status" value="1"/>
</dbReference>
<dbReference type="SUPFAM" id="SSF75632">
    <property type="entry name" value="Cullin homology domain"/>
    <property type="match status" value="1"/>
</dbReference>
<dbReference type="InterPro" id="IPR045093">
    <property type="entry name" value="Cullin"/>
</dbReference>
<evidence type="ECO:0000313" key="5">
    <source>
        <dbReference type="Proteomes" id="UP000038009"/>
    </source>
</evidence>
<dbReference type="InterPro" id="IPR019559">
    <property type="entry name" value="Cullin_neddylation_domain"/>
</dbReference>
<feature type="domain" description="Cullin family profile" evidence="3">
    <location>
        <begin position="776"/>
        <end position="966"/>
    </location>
</feature>